<dbReference type="Proteomes" id="UP000022910">
    <property type="component" value="Unassembled WGS sequence"/>
</dbReference>
<keyword evidence="2" id="KW-1185">Reference proteome</keyword>
<protein>
    <submittedName>
        <fullName evidence="1">Uncharacterized protein</fullName>
    </submittedName>
</protein>
<name>A0A015NBN3_RHIIW</name>
<sequence length="59" mass="6589">MTKKLRRGVAMRDGALVAGGWERGREQKTLWVPWAARERAREGAGQAVGRVFFSKSAED</sequence>
<dbReference type="HOGENOM" id="CLU_2962054_0_0_1"/>
<dbReference type="AlphaFoldDB" id="A0A015NBN3"/>
<dbReference type="EMBL" id="JEMT01011999">
    <property type="protein sequence ID" value="EXX76598.1"/>
    <property type="molecule type" value="Genomic_DNA"/>
</dbReference>
<evidence type="ECO:0000313" key="2">
    <source>
        <dbReference type="Proteomes" id="UP000022910"/>
    </source>
</evidence>
<proteinExistence type="predicted"/>
<organism evidence="1 2">
    <name type="scientific">Rhizophagus irregularis (strain DAOM 197198w)</name>
    <name type="common">Glomus intraradices</name>
    <dbReference type="NCBI Taxonomy" id="1432141"/>
    <lineage>
        <taxon>Eukaryota</taxon>
        <taxon>Fungi</taxon>
        <taxon>Fungi incertae sedis</taxon>
        <taxon>Mucoromycota</taxon>
        <taxon>Glomeromycotina</taxon>
        <taxon>Glomeromycetes</taxon>
        <taxon>Glomerales</taxon>
        <taxon>Glomeraceae</taxon>
        <taxon>Rhizophagus</taxon>
    </lineage>
</organism>
<reference evidence="1 2" key="1">
    <citation type="submission" date="2014-02" db="EMBL/GenBank/DDBJ databases">
        <title>Single nucleus genome sequencing reveals high similarity among nuclei of an endomycorrhizal fungus.</title>
        <authorList>
            <person name="Lin K."/>
            <person name="Geurts R."/>
            <person name="Zhang Z."/>
            <person name="Limpens E."/>
            <person name="Saunders D.G."/>
            <person name="Mu D."/>
            <person name="Pang E."/>
            <person name="Cao H."/>
            <person name="Cha H."/>
            <person name="Lin T."/>
            <person name="Zhou Q."/>
            <person name="Shang Y."/>
            <person name="Li Y."/>
            <person name="Ivanov S."/>
            <person name="Sharma T."/>
            <person name="Velzen R.V."/>
            <person name="Ruijter N.D."/>
            <person name="Aanen D.K."/>
            <person name="Win J."/>
            <person name="Kamoun S."/>
            <person name="Bisseling T."/>
            <person name="Huang S."/>
        </authorList>
    </citation>
    <scope>NUCLEOTIDE SEQUENCE [LARGE SCALE GENOMIC DNA]</scope>
    <source>
        <strain evidence="2">DAOM197198w</strain>
    </source>
</reference>
<accession>A0A015NBN3</accession>
<gene>
    <name evidence="1" type="ORF">RirG_031690</name>
</gene>
<comment type="caution">
    <text evidence="1">The sequence shown here is derived from an EMBL/GenBank/DDBJ whole genome shotgun (WGS) entry which is preliminary data.</text>
</comment>
<evidence type="ECO:0000313" key="1">
    <source>
        <dbReference type="EMBL" id="EXX76598.1"/>
    </source>
</evidence>